<name>A0A8J5ZLX8_9ROSI</name>
<dbReference type="AlphaFoldDB" id="A0A8J5ZLX8"/>
<gene>
    <name evidence="1" type="ORF">CXB51_015003</name>
</gene>
<organism evidence="1 2">
    <name type="scientific">Gossypium anomalum</name>
    <dbReference type="NCBI Taxonomy" id="47600"/>
    <lineage>
        <taxon>Eukaryota</taxon>
        <taxon>Viridiplantae</taxon>
        <taxon>Streptophyta</taxon>
        <taxon>Embryophyta</taxon>
        <taxon>Tracheophyta</taxon>
        <taxon>Spermatophyta</taxon>
        <taxon>Magnoliopsida</taxon>
        <taxon>eudicotyledons</taxon>
        <taxon>Gunneridae</taxon>
        <taxon>Pentapetalae</taxon>
        <taxon>rosids</taxon>
        <taxon>malvids</taxon>
        <taxon>Malvales</taxon>
        <taxon>Malvaceae</taxon>
        <taxon>Malvoideae</taxon>
        <taxon>Gossypium</taxon>
    </lineage>
</organism>
<keyword evidence="2" id="KW-1185">Reference proteome</keyword>
<evidence type="ECO:0000313" key="2">
    <source>
        <dbReference type="Proteomes" id="UP000701853"/>
    </source>
</evidence>
<comment type="caution">
    <text evidence="1">The sequence shown here is derived from an EMBL/GenBank/DDBJ whole genome shotgun (WGS) entry which is preliminary data.</text>
</comment>
<reference evidence="1 2" key="1">
    <citation type="journal article" date="2021" name="bioRxiv">
        <title>The Gossypium anomalum genome as a resource for cotton improvement and evolutionary analysis of hybrid incompatibility.</title>
        <authorList>
            <person name="Grover C.E."/>
            <person name="Yuan D."/>
            <person name="Arick M.A."/>
            <person name="Miller E.R."/>
            <person name="Hu G."/>
            <person name="Peterson D.G."/>
            <person name="Wendel J.F."/>
            <person name="Udall J.A."/>
        </authorList>
    </citation>
    <scope>NUCLEOTIDE SEQUENCE [LARGE SCALE GENOMIC DNA]</scope>
    <source>
        <strain evidence="1">JFW-Udall</strain>
        <tissue evidence="1">Leaf</tissue>
    </source>
</reference>
<protein>
    <submittedName>
        <fullName evidence="1">Uncharacterized protein</fullName>
    </submittedName>
</protein>
<sequence length="107" mass="12276">MSLNNYQWQVMRKKPNKAAGVFNIDTVHPMMQYSTSGGGMNNTECLAYDPSTTNEQVNYMGNQRPQPLPGFQPPYQQEKKPNLEEILMKFISVSETRFQNTEIALKN</sequence>
<proteinExistence type="predicted"/>
<evidence type="ECO:0000313" key="1">
    <source>
        <dbReference type="EMBL" id="KAG8491644.1"/>
    </source>
</evidence>
<dbReference type="Proteomes" id="UP000701853">
    <property type="component" value="Chromosome 6"/>
</dbReference>
<dbReference type="EMBL" id="JAHUZN010000006">
    <property type="protein sequence ID" value="KAG8491644.1"/>
    <property type="molecule type" value="Genomic_DNA"/>
</dbReference>
<dbReference type="OrthoDB" id="1937287at2759"/>
<accession>A0A8J5ZLX8</accession>